<dbReference type="AlphaFoldDB" id="A0A074Z8F0"/>
<proteinExistence type="predicted"/>
<feature type="transmembrane region" description="Helical" evidence="1">
    <location>
        <begin position="50"/>
        <end position="69"/>
    </location>
</feature>
<dbReference type="Proteomes" id="UP000054324">
    <property type="component" value="Unassembled WGS sequence"/>
</dbReference>
<gene>
    <name evidence="2" type="ORF">T265_08722</name>
</gene>
<organism evidence="2 3">
    <name type="scientific">Opisthorchis viverrini</name>
    <name type="common">Southeast Asian liver fluke</name>
    <dbReference type="NCBI Taxonomy" id="6198"/>
    <lineage>
        <taxon>Eukaryota</taxon>
        <taxon>Metazoa</taxon>
        <taxon>Spiralia</taxon>
        <taxon>Lophotrochozoa</taxon>
        <taxon>Platyhelminthes</taxon>
        <taxon>Trematoda</taxon>
        <taxon>Digenea</taxon>
        <taxon>Opisthorchiida</taxon>
        <taxon>Opisthorchiata</taxon>
        <taxon>Opisthorchiidae</taxon>
        <taxon>Opisthorchis</taxon>
    </lineage>
</organism>
<dbReference type="EMBL" id="KL596851">
    <property type="protein sequence ID" value="KER23398.1"/>
    <property type="molecule type" value="Genomic_DNA"/>
</dbReference>
<keyword evidence="1" id="KW-0472">Membrane</keyword>
<sequence length="220" mass="24073">MKQIQHPSHLLAYGVVIALLSAGLYAAQLFFVFTSENDSQWSWPKESLPVGYLSASVMLISPVFCFAAACTRIRKWLVLAIFLAICSTAVSIALGINGLVEYMDESESQFALFTMGALNVAAGSLCGIYVILMFTDVCDCHWRKKINEQQPPDLHPQPASVSSPSQYPENISRVETNVSTDGIPPAYPYVAQNSTVPYASSETNYLKPGTWPTAPPPYEP</sequence>
<dbReference type="CTD" id="20322901"/>
<keyword evidence="1" id="KW-1133">Transmembrane helix</keyword>
<keyword evidence="3" id="KW-1185">Reference proteome</keyword>
<keyword evidence="1" id="KW-0812">Transmembrane</keyword>
<dbReference type="RefSeq" id="XP_009172866.1">
    <property type="nucleotide sequence ID" value="XM_009174602.1"/>
</dbReference>
<feature type="transmembrane region" description="Helical" evidence="1">
    <location>
        <begin position="112"/>
        <end position="135"/>
    </location>
</feature>
<accession>A0A074Z8F0</accession>
<evidence type="ECO:0000313" key="3">
    <source>
        <dbReference type="Proteomes" id="UP000054324"/>
    </source>
</evidence>
<dbReference type="GeneID" id="20322901"/>
<name>A0A074Z8F0_OPIVI</name>
<reference evidence="2 3" key="1">
    <citation type="submission" date="2013-11" db="EMBL/GenBank/DDBJ databases">
        <title>Opisthorchis viverrini - life in the bile duct.</title>
        <authorList>
            <person name="Young N.D."/>
            <person name="Nagarajan N."/>
            <person name="Lin S.J."/>
            <person name="Korhonen P.K."/>
            <person name="Jex A.R."/>
            <person name="Hall R.S."/>
            <person name="Safavi-Hemami H."/>
            <person name="Kaewkong W."/>
            <person name="Bertrand D."/>
            <person name="Gao S."/>
            <person name="Seet Q."/>
            <person name="Wongkham S."/>
            <person name="Teh B.T."/>
            <person name="Wongkham C."/>
            <person name="Intapan P.M."/>
            <person name="Maleewong W."/>
            <person name="Yang X."/>
            <person name="Hu M."/>
            <person name="Wang Z."/>
            <person name="Hofmann A."/>
            <person name="Sternberg P.W."/>
            <person name="Tan P."/>
            <person name="Wang J."/>
            <person name="Gasser R.B."/>
        </authorList>
    </citation>
    <scope>NUCLEOTIDE SEQUENCE [LARGE SCALE GENOMIC DNA]</scope>
</reference>
<protein>
    <submittedName>
        <fullName evidence="2">Uncharacterized protein</fullName>
    </submittedName>
</protein>
<evidence type="ECO:0000313" key="2">
    <source>
        <dbReference type="EMBL" id="KER23398.1"/>
    </source>
</evidence>
<dbReference type="OrthoDB" id="10285463at2759"/>
<dbReference type="KEGG" id="ovi:T265_08722"/>
<evidence type="ECO:0000256" key="1">
    <source>
        <dbReference type="SAM" id="Phobius"/>
    </source>
</evidence>
<feature type="transmembrane region" description="Helical" evidence="1">
    <location>
        <begin position="76"/>
        <end position="100"/>
    </location>
</feature>